<evidence type="ECO:0000313" key="1">
    <source>
        <dbReference type="EMBL" id="MDT0381136.1"/>
    </source>
</evidence>
<reference evidence="2" key="1">
    <citation type="submission" date="2023-07" db="EMBL/GenBank/DDBJ databases">
        <title>30 novel species of actinomycetes from the DSMZ collection.</title>
        <authorList>
            <person name="Nouioui I."/>
        </authorList>
    </citation>
    <scope>NUCLEOTIDE SEQUENCE [LARGE SCALE GENOMIC DNA]</scope>
    <source>
        <strain evidence="2">DSM 42041</strain>
    </source>
</reference>
<gene>
    <name evidence="1" type="ORF">RM572_20480</name>
</gene>
<dbReference type="InterPro" id="IPR023214">
    <property type="entry name" value="HAD_sf"/>
</dbReference>
<dbReference type="EMBL" id="JAVREQ010000019">
    <property type="protein sequence ID" value="MDT0381136.1"/>
    <property type="molecule type" value="Genomic_DNA"/>
</dbReference>
<dbReference type="PANTHER" id="PTHR43611">
    <property type="entry name" value="ALPHA-D-GLUCOSE 1-PHOSPHATE PHOSPHATASE"/>
    <property type="match status" value="1"/>
</dbReference>
<dbReference type="NCBIfam" id="TIGR01509">
    <property type="entry name" value="HAD-SF-IA-v3"/>
    <property type="match status" value="1"/>
</dbReference>
<dbReference type="InterPro" id="IPR006439">
    <property type="entry name" value="HAD-SF_hydro_IA"/>
</dbReference>
<protein>
    <submittedName>
        <fullName evidence="1">HAD family phosphatase</fullName>
    </submittedName>
</protein>
<comment type="caution">
    <text evidence="1">The sequence shown here is derived from an EMBL/GenBank/DDBJ whole genome shotgun (WGS) entry which is preliminary data.</text>
</comment>
<organism evidence="1 2">
    <name type="scientific">Streptomyces hazeniae</name>
    <dbReference type="NCBI Taxonomy" id="3075538"/>
    <lineage>
        <taxon>Bacteria</taxon>
        <taxon>Bacillati</taxon>
        <taxon>Actinomycetota</taxon>
        <taxon>Actinomycetes</taxon>
        <taxon>Kitasatosporales</taxon>
        <taxon>Streptomycetaceae</taxon>
        <taxon>Streptomyces</taxon>
    </lineage>
</organism>
<accession>A0ABU2NVW6</accession>
<dbReference type="PANTHER" id="PTHR43611:SF3">
    <property type="entry name" value="FLAVIN MONONUCLEOTIDE HYDROLASE 1, CHLOROPLATIC"/>
    <property type="match status" value="1"/>
</dbReference>
<dbReference type="InterPro" id="IPR036412">
    <property type="entry name" value="HAD-like_sf"/>
</dbReference>
<dbReference type="Pfam" id="PF00702">
    <property type="entry name" value="Hydrolase"/>
    <property type="match status" value="1"/>
</dbReference>
<sequence length="204" mass="22427">MTLPFDAVLCDIDNVIRYYDHTELARLEEAEGLEPGTTAKVAFSDGVDGPLLRGEITKSRWRESIVRGLTGLVPEDAARRLVRAFGRTPTRADVTVVELLRRAQRHVPVVLVTNATRELAEELEPLGLLAHFGDRIVNSALVGVAKPDRRIYLRAAEVAGVPPERCVFVDDRAENVEAAAALGMTGVHFRRVEDLARALEELPG</sequence>
<dbReference type="RefSeq" id="WP_311674827.1">
    <property type="nucleotide sequence ID" value="NZ_JAVREQ010000019.1"/>
</dbReference>
<keyword evidence="2" id="KW-1185">Reference proteome</keyword>
<dbReference type="Gene3D" id="3.40.50.1000">
    <property type="entry name" value="HAD superfamily/HAD-like"/>
    <property type="match status" value="1"/>
</dbReference>
<evidence type="ECO:0000313" key="2">
    <source>
        <dbReference type="Proteomes" id="UP001183414"/>
    </source>
</evidence>
<dbReference type="Proteomes" id="UP001183414">
    <property type="component" value="Unassembled WGS sequence"/>
</dbReference>
<dbReference type="CDD" id="cd02603">
    <property type="entry name" value="HAD_sEH-N_like"/>
    <property type="match status" value="1"/>
</dbReference>
<dbReference type="SUPFAM" id="SSF56784">
    <property type="entry name" value="HAD-like"/>
    <property type="match status" value="1"/>
</dbReference>
<proteinExistence type="predicted"/>
<name>A0ABU2NVW6_9ACTN</name>